<dbReference type="InterPro" id="IPR032574">
    <property type="entry name" value="DUF4924"/>
</dbReference>
<dbReference type="Proteomes" id="UP000298285">
    <property type="component" value="Unassembled WGS sequence"/>
</dbReference>
<dbReference type="Pfam" id="PF16271">
    <property type="entry name" value="DUF4924"/>
    <property type="match status" value="1"/>
</dbReference>
<organism evidence="1 2">
    <name type="scientific">Dysgonomonas mossii</name>
    <dbReference type="NCBI Taxonomy" id="163665"/>
    <lineage>
        <taxon>Bacteria</taxon>
        <taxon>Pseudomonadati</taxon>
        <taxon>Bacteroidota</taxon>
        <taxon>Bacteroidia</taxon>
        <taxon>Bacteroidales</taxon>
        <taxon>Dysgonomonadaceae</taxon>
        <taxon>Dysgonomonas</taxon>
    </lineage>
</organism>
<proteinExistence type="predicted"/>
<dbReference type="RefSeq" id="WP_135103951.1">
    <property type="nucleotide sequence ID" value="NZ_JADGKW010000001.1"/>
</dbReference>
<gene>
    <name evidence="1" type="ORF">E4T88_02795</name>
</gene>
<dbReference type="EMBL" id="SPPK01000001">
    <property type="protein sequence ID" value="TFU90925.1"/>
    <property type="molecule type" value="Genomic_DNA"/>
</dbReference>
<evidence type="ECO:0000313" key="2">
    <source>
        <dbReference type="Proteomes" id="UP000298285"/>
    </source>
</evidence>
<name>A0A4Y9ITF0_9BACT</name>
<protein>
    <submittedName>
        <fullName evidence="1">DUF4924 family protein</fullName>
    </submittedName>
</protein>
<comment type="caution">
    <text evidence="1">The sequence shown here is derived from an EMBL/GenBank/DDBJ whole genome shotgun (WGS) entry which is preliminary data.</text>
</comment>
<accession>A0A4Y9ITF0</accession>
<sequence>MLIAKKLKEENIAEYLLYMWQIEDIIRANKLDIDIIDKQIISGFEQPQNVKNEIREWYENLIDMMRREDVVEKGHLIINKNVISELTELHNRLLKSPQENQYTEAYYKTLPFIVELRSKTQDKNTPELETCLAALYGFLLMRLQKKDISGETQSALSQISSFLRLLSLKYQEYKAGKLDI</sequence>
<reference evidence="1 2" key="1">
    <citation type="submission" date="2019-03" db="EMBL/GenBank/DDBJ databases">
        <title>Diversity of the mouse oral microbiome.</title>
        <authorList>
            <person name="Joseph S."/>
            <person name="Aduse-Opoku J."/>
            <person name="Curtis M."/>
            <person name="Wade W."/>
            <person name="Hashim A."/>
        </authorList>
    </citation>
    <scope>NUCLEOTIDE SEQUENCE [LARGE SCALE GENOMIC DNA]</scope>
    <source>
        <strain evidence="1 2">P11</strain>
    </source>
</reference>
<dbReference type="OrthoDB" id="1095125at2"/>
<evidence type="ECO:0000313" key="1">
    <source>
        <dbReference type="EMBL" id="TFU90925.1"/>
    </source>
</evidence>
<dbReference type="AlphaFoldDB" id="A0A4Y9ITF0"/>